<gene>
    <name evidence="3" type="ORF">LEP1GSC081_1810</name>
</gene>
<dbReference type="SUPFAM" id="SSF56801">
    <property type="entry name" value="Acetyl-CoA synthetase-like"/>
    <property type="match status" value="1"/>
</dbReference>
<name>A0A0E2B032_9LEPT</name>
<proteinExistence type="predicted"/>
<organism evidence="3 4">
    <name type="scientific">Leptospira kirschneri str. H1</name>
    <dbReference type="NCBI Taxonomy" id="1049966"/>
    <lineage>
        <taxon>Bacteria</taxon>
        <taxon>Pseudomonadati</taxon>
        <taxon>Spirochaetota</taxon>
        <taxon>Spirochaetia</taxon>
        <taxon>Leptospirales</taxon>
        <taxon>Leptospiraceae</taxon>
        <taxon>Leptospira</taxon>
    </lineage>
</organism>
<dbReference type="InterPro" id="IPR020845">
    <property type="entry name" value="AMP-binding_CS"/>
</dbReference>
<dbReference type="InterPro" id="IPR052987">
    <property type="entry name" value="Chloroplast_AMP-bd_Enzymes"/>
</dbReference>
<dbReference type="Pfam" id="PF00501">
    <property type="entry name" value="AMP-binding"/>
    <property type="match status" value="1"/>
</dbReference>
<dbReference type="PANTHER" id="PTHR43813">
    <property type="entry name" value="ACYL-ACTIVATING ENZYME 16, CHLOROPLASTIC-RELATED"/>
    <property type="match status" value="1"/>
</dbReference>
<keyword evidence="1" id="KW-0812">Transmembrane</keyword>
<evidence type="ECO:0000256" key="1">
    <source>
        <dbReference type="SAM" id="Phobius"/>
    </source>
</evidence>
<dbReference type="AlphaFoldDB" id="A0A0E2B032"/>
<dbReference type="Proteomes" id="UP000006253">
    <property type="component" value="Unassembled WGS sequence"/>
</dbReference>
<dbReference type="PANTHER" id="PTHR43813:SF1">
    <property type="entry name" value="ACYL-ACTIVATING ENZYME 16, CHLOROPLASTIC-RELATED"/>
    <property type="match status" value="1"/>
</dbReference>
<feature type="transmembrane region" description="Helical" evidence="1">
    <location>
        <begin position="331"/>
        <end position="359"/>
    </location>
</feature>
<dbReference type="PROSITE" id="PS00455">
    <property type="entry name" value="AMP_BINDING"/>
    <property type="match status" value="1"/>
</dbReference>
<sequence length="682" mass="76277">MMAENLAQLFRESAEKYRDLPAFFSKDSKKNYYPTTYSQLYEQGIQLAEALIELGVQQKQKVGLLADNRIEWIIADYGVILTGAANVPRGTDITDSEIVYILNHSEVEVVFIENDKMLEKFNRNKSQLTNVKTLIMMDPTSNSPGVLKMQELVEKGKSLRAGGSKKAEERIAAIHPEDLFTLIYTSGTTGLPKGVMLKHSNMMHQVNYVSPMLNIKAGARLLSILPIWHVFERVVEYVCIGLGAATYYTNVRDLRQDLATVKPTFMGSAPRLWENIYNGIYTRINDPAQTPALRRGLFKLAYFFSRKKNQALRFLKGIEVDYTGRNPIVSFFYGILMFFQFLLTGPFTLTVLAGALGAYFAGTELYFLTSPLYTVSGLAFILNSFTLDKIVLAKIRAATGGQLKASISGGGALPRHVDEFFGNIGINVLEGYGMTETSPVISVRTFEKLIIGSVGVIVPKTRLQIRNDNNAVLTEVDESGNITQGKMGLKGVVFIKGPQVMKGYFKNEEATSKAISDGWMNTGDMGMINFKKTLTLTGRAKDTVVLLGGENVEPVPIENKLQESAYISQCMVIGQDQKNLGAIVVPDFEKLQEWAKENGINESNNEKLIENSKVYDLYRKEIKALNNTKNGFKSFEQVTPFILISKPFEVGDELNNMMKMKRHVITEKYSDKIKKIYSTNQD</sequence>
<evidence type="ECO:0000313" key="4">
    <source>
        <dbReference type="Proteomes" id="UP000006253"/>
    </source>
</evidence>
<dbReference type="Gene3D" id="3.40.50.12780">
    <property type="entry name" value="N-terminal domain of ligase-like"/>
    <property type="match status" value="2"/>
</dbReference>
<keyword evidence="1" id="KW-0472">Membrane</keyword>
<evidence type="ECO:0000313" key="3">
    <source>
        <dbReference type="EMBL" id="EKO14585.1"/>
    </source>
</evidence>
<feature type="transmembrane region" description="Helical" evidence="1">
    <location>
        <begin position="365"/>
        <end position="387"/>
    </location>
</feature>
<evidence type="ECO:0000259" key="2">
    <source>
        <dbReference type="Pfam" id="PF00501"/>
    </source>
</evidence>
<reference evidence="3 4" key="1">
    <citation type="submission" date="2012-10" db="EMBL/GenBank/DDBJ databases">
        <authorList>
            <person name="Harkins D.M."/>
            <person name="Durkin A.S."/>
            <person name="Brinkac L.M."/>
            <person name="Selengut J.D."/>
            <person name="Sanka R."/>
            <person name="DePew J."/>
            <person name="Purushe J."/>
            <person name="Peacock S.J."/>
            <person name="Thaipadungpanit J."/>
            <person name="Wuthiekanun V.W."/>
            <person name="Day N.P."/>
            <person name="Vinetz J.M."/>
            <person name="Sutton G.G."/>
            <person name="Nelson W.C."/>
            <person name="Fouts D.E."/>
        </authorList>
    </citation>
    <scope>NUCLEOTIDE SEQUENCE [LARGE SCALE GENOMIC DNA]</scope>
    <source>
        <strain evidence="3 4">H1</strain>
    </source>
</reference>
<keyword evidence="1" id="KW-1133">Transmembrane helix</keyword>
<accession>A0A0E2B032</accession>
<dbReference type="InterPro" id="IPR042099">
    <property type="entry name" value="ANL_N_sf"/>
</dbReference>
<dbReference type="EMBL" id="AHMY02000051">
    <property type="protein sequence ID" value="EKO14585.1"/>
    <property type="molecule type" value="Genomic_DNA"/>
</dbReference>
<protein>
    <submittedName>
        <fullName evidence="3">AMP-binding enzyme</fullName>
    </submittedName>
</protein>
<dbReference type="Pfam" id="PF23562">
    <property type="entry name" value="AMP-binding_C_3"/>
    <property type="match status" value="1"/>
</dbReference>
<feature type="domain" description="AMP-dependent synthetase/ligase" evidence="2">
    <location>
        <begin position="10"/>
        <end position="505"/>
    </location>
</feature>
<comment type="caution">
    <text evidence="3">The sequence shown here is derived from an EMBL/GenBank/DDBJ whole genome shotgun (WGS) entry which is preliminary data.</text>
</comment>
<dbReference type="InterPro" id="IPR000873">
    <property type="entry name" value="AMP-dep_synth/lig_dom"/>
</dbReference>